<sequence length="307" mass="34268">MILSVRRLCLSKNEKISHLPDLINKFSQLQWLDLKYCKNLTHVPQLPPNLQCLNVHGCCSLKTVAKPLVCSIPMKHISSTFIFTNCNELEQAAKEEIVAYSCVPEILFCTSFPGCEMPSWFSHDAIGSMVEFELPPHWNHNRLSGIALCVVVSFQNCQNHANLTVKFSCEPKNGESSCTSITWKVGTLIEQDNQEETVESDHVFIGYTNCLDFIKIVEGQGPRKCAPTKASLEFSVTTGTGGEARFEVLKSGFSFVFELEENKVPIPSNNEVKGKTKNNANGCFKDQAKGDEYPKGQWQTYIESSGN</sequence>
<dbReference type="Proteomes" id="UP000008694">
    <property type="component" value="Unassembled WGS sequence"/>
</dbReference>
<reference evidence="6" key="1">
    <citation type="journal article" date="2011" name="Nat. Genet.">
        <title>The Arabidopsis lyrata genome sequence and the basis of rapid genome size change.</title>
        <authorList>
            <person name="Hu T.T."/>
            <person name="Pattyn P."/>
            <person name="Bakker E.G."/>
            <person name="Cao J."/>
            <person name="Cheng J.-F."/>
            <person name="Clark R.M."/>
            <person name="Fahlgren N."/>
            <person name="Fawcett J.A."/>
            <person name="Grimwood J."/>
            <person name="Gundlach H."/>
            <person name="Haberer G."/>
            <person name="Hollister J.D."/>
            <person name="Ossowski S."/>
            <person name="Ottilar R.P."/>
            <person name="Salamov A.A."/>
            <person name="Schneeberger K."/>
            <person name="Spannagl M."/>
            <person name="Wang X."/>
            <person name="Yang L."/>
            <person name="Nasrallah M.E."/>
            <person name="Bergelson J."/>
            <person name="Carrington J.C."/>
            <person name="Gaut B.S."/>
            <person name="Schmutz J."/>
            <person name="Mayer K.F.X."/>
            <person name="Van de Peer Y."/>
            <person name="Grigoriev I.V."/>
            <person name="Nordborg M."/>
            <person name="Weigel D."/>
            <person name="Guo Y.-L."/>
        </authorList>
    </citation>
    <scope>NUCLEOTIDE SEQUENCE [LARGE SCALE GENOMIC DNA]</scope>
    <source>
        <strain evidence="6">cv. MN47</strain>
    </source>
</reference>
<dbReference type="AlphaFoldDB" id="D7LXN8"/>
<gene>
    <name evidence="5" type="ORF">ARALYDRAFT_909794</name>
</gene>
<protein>
    <recommendedName>
        <fullName evidence="4">C-JID domain-containing protein</fullName>
    </recommendedName>
</protein>
<feature type="region of interest" description="Disordered" evidence="3">
    <location>
        <begin position="268"/>
        <end position="291"/>
    </location>
</feature>
<keyword evidence="2" id="KW-0677">Repeat</keyword>
<evidence type="ECO:0000256" key="3">
    <source>
        <dbReference type="SAM" id="MobiDB-lite"/>
    </source>
</evidence>
<evidence type="ECO:0000256" key="1">
    <source>
        <dbReference type="ARBA" id="ARBA00022614"/>
    </source>
</evidence>
<accession>D7LXN8</accession>
<feature type="domain" description="C-JID" evidence="4">
    <location>
        <begin position="112"/>
        <end position="234"/>
    </location>
</feature>
<dbReference type="Pfam" id="PF20160">
    <property type="entry name" value="C-JID"/>
    <property type="match status" value="1"/>
</dbReference>
<keyword evidence="1" id="KW-0433">Leucine-rich repeat</keyword>
<keyword evidence="6" id="KW-1185">Reference proteome</keyword>
<dbReference type="Gene3D" id="3.80.10.10">
    <property type="entry name" value="Ribonuclease Inhibitor"/>
    <property type="match status" value="1"/>
</dbReference>
<organism evidence="6">
    <name type="scientific">Arabidopsis lyrata subsp. lyrata</name>
    <name type="common">Lyre-leaved rock-cress</name>
    <dbReference type="NCBI Taxonomy" id="81972"/>
    <lineage>
        <taxon>Eukaryota</taxon>
        <taxon>Viridiplantae</taxon>
        <taxon>Streptophyta</taxon>
        <taxon>Embryophyta</taxon>
        <taxon>Tracheophyta</taxon>
        <taxon>Spermatophyta</taxon>
        <taxon>Magnoliopsida</taxon>
        <taxon>eudicotyledons</taxon>
        <taxon>Gunneridae</taxon>
        <taxon>Pentapetalae</taxon>
        <taxon>rosids</taxon>
        <taxon>malvids</taxon>
        <taxon>Brassicales</taxon>
        <taxon>Brassicaceae</taxon>
        <taxon>Camelineae</taxon>
        <taxon>Arabidopsis</taxon>
    </lineage>
</organism>
<dbReference type="SUPFAM" id="SSF52058">
    <property type="entry name" value="L domain-like"/>
    <property type="match status" value="1"/>
</dbReference>
<feature type="compositionally biased region" description="Polar residues" evidence="3">
    <location>
        <begin position="268"/>
        <end position="281"/>
    </location>
</feature>
<evidence type="ECO:0000259" key="4">
    <source>
        <dbReference type="Pfam" id="PF20160"/>
    </source>
</evidence>
<dbReference type="Gramene" id="scaffold_601851.1">
    <property type="protein sequence ID" value="scaffold_601851.1"/>
    <property type="gene ID" value="scaffold_601851.1"/>
</dbReference>
<dbReference type="InterPro" id="IPR032675">
    <property type="entry name" value="LRR_dom_sf"/>
</dbReference>
<dbReference type="EMBL" id="GL348718">
    <property type="protein sequence ID" value="EFH50120.1"/>
    <property type="molecule type" value="Genomic_DNA"/>
</dbReference>
<name>D7LXN8_ARALL</name>
<evidence type="ECO:0000313" key="6">
    <source>
        <dbReference type="Proteomes" id="UP000008694"/>
    </source>
</evidence>
<proteinExistence type="predicted"/>
<dbReference type="HOGENOM" id="CLU_907170_0_0_1"/>
<dbReference type="InterPro" id="IPR045344">
    <property type="entry name" value="C-JID"/>
</dbReference>
<evidence type="ECO:0000256" key="2">
    <source>
        <dbReference type="ARBA" id="ARBA00022737"/>
    </source>
</evidence>
<evidence type="ECO:0000313" key="5">
    <source>
        <dbReference type="EMBL" id="EFH50120.1"/>
    </source>
</evidence>